<dbReference type="GO" id="GO:0016788">
    <property type="term" value="F:hydrolase activity, acting on ester bonds"/>
    <property type="evidence" value="ECO:0007669"/>
    <property type="project" value="InterPro"/>
</dbReference>
<proteinExistence type="predicted"/>
<keyword evidence="2" id="KW-1185">Reference proteome</keyword>
<dbReference type="CDD" id="cd01836">
    <property type="entry name" value="FeeA_FeeB_like"/>
    <property type="match status" value="1"/>
</dbReference>
<dbReference type="Pfam" id="PF00657">
    <property type="entry name" value="Lipase_GDSL"/>
    <property type="match status" value="1"/>
</dbReference>
<dbReference type="Proteomes" id="UP000278035">
    <property type="component" value="Chromosome"/>
</dbReference>
<organism evidence="1 2">
    <name type="scientific">Shewanella livingstonensis</name>
    <dbReference type="NCBI Taxonomy" id="150120"/>
    <lineage>
        <taxon>Bacteria</taxon>
        <taxon>Pseudomonadati</taxon>
        <taxon>Pseudomonadota</taxon>
        <taxon>Gammaproteobacteria</taxon>
        <taxon>Alteromonadales</taxon>
        <taxon>Shewanellaceae</taxon>
        <taxon>Shewanella</taxon>
    </lineage>
</organism>
<accession>A0A3G8LUA9</accession>
<dbReference type="InterPro" id="IPR001087">
    <property type="entry name" value="GDSL"/>
</dbReference>
<evidence type="ECO:0000313" key="2">
    <source>
        <dbReference type="Proteomes" id="UP000278035"/>
    </source>
</evidence>
<evidence type="ECO:0000313" key="1">
    <source>
        <dbReference type="EMBL" id="AZG73236.1"/>
    </source>
</evidence>
<gene>
    <name evidence="1" type="ORF">EGC82_10930</name>
</gene>
<dbReference type="OrthoDB" id="9804395at2"/>
<reference evidence="2" key="1">
    <citation type="submission" date="2018-11" db="EMBL/GenBank/DDBJ databases">
        <title>Shewanella sp. M2.</title>
        <authorList>
            <person name="Hwang Y.J."/>
            <person name="Hwang C.Y."/>
        </authorList>
    </citation>
    <scope>NUCLEOTIDE SEQUENCE [LARGE SCALE GENOMIC DNA]</scope>
    <source>
        <strain evidence="2">LMG 19866</strain>
    </source>
</reference>
<protein>
    <submittedName>
        <fullName evidence="1">SGNH/GDSL hydrolase family protein</fullName>
    </submittedName>
</protein>
<name>A0A3G8LUA9_9GAMM</name>
<dbReference type="EMBL" id="CP034015">
    <property type="protein sequence ID" value="AZG73236.1"/>
    <property type="molecule type" value="Genomic_DNA"/>
</dbReference>
<dbReference type="SUPFAM" id="SSF52266">
    <property type="entry name" value="SGNH hydrolase"/>
    <property type="match status" value="1"/>
</dbReference>
<keyword evidence="1" id="KW-0378">Hydrolase</keyword>
<dbReference type="RefSeq" id="WP_124730793.1">
    <property type="nucleotide sequence ID" value="NZ_CBCSKC010000030.1"/>
</dbReference>
<dbReference type="KEGG" id="slj:EGC82_10930"/>
<dbReference type="Gene3D" id="3.40.50.1110">
    <property type="entry name" value="SGNH hydrolase"/>
    <property type="match status" value="1"/>
</dbReference>
<sequence length="264" mass="29154">MLHQGISIMLAPVLVFQGLKVRRTTPRLPEPEGKRVGQTGSNPALNLLILGDSAAAGVGVTNQQHALLGQIIEQLSPQLEFSYALFAKTGSTTATTLQALHERIDTAHPILSQKHYDVIVTSLGVNDITSSISCDKWLQQQKQLLELITQRYKPKLILVTALPPLGLFPVLPNPLRWSLGQRANQFNRQLQQLLIKLNQQVNQPTDFRLIKLPLDNPQPDITMLEFMRQVMATDGFHPGAPIYSAWANLVVEQIVGGIKSAAIE</sequence>
<dbReference type="InterPro" id="IPR036514">
    <property type="entry name" value="SGNH_hydro_sf"/>
</dbReference>
<dbReference type="AlphaFoldDB" id="A0A3G8LUA9"/>